<reference evidence="1 2" key="1">
    <citation type="journal article" date="2021" name="Commun. Biol.">
        <title>The genome of Shorea leprosula (Dipterocarpaceae) highlights the ecological relevance of drought in aseasonal tropical rainforests.</title>
        <authorList>
            <person name="Ng K.K.S."/>
            <person name="Kobayashi M.J."/>
            <person name="Fawcett J.A."/>
            <person name="Hatakeyama M."/>
            <person name="Paape T."/>
            <person name="Ng C.H."/>
            <person name="Ang C.C."/>
            <person name="Tnah L.H."/>
            <person name="Lee C.T."/>
            <person name="Nishiyama T."/>
            <person name="Sese J."/>
            <person name="O'Brien M.J."/>
            <person name="Copetti D."/>
            <person name="Mohd Noor M.I."/>
            <person name="Ong R.C."/>
            <person name="Putra M."/>
            <person name="Sireger I.Z."/>
            <person name="Indrioko S."/>
            <person name="Kosugi Y."/>
            <person name="Izuno A."/>
            <person name="Isagi Y."/>
            <person name="Lee S.L."/>
            <person name="Shimizu K.K."/>
        </authorList>
    </citation>
    <scope>NUCLEOTIDE SEQUENCE [LARGE SCALE GENOMIC DNA]</scope>
    <source>
        <strain evidence="1">214</strain>
    </source>
</reference>
<sequence length="46" mass="5265">MTSSNVIFPSTSLLLRYQKVAWSSFRPHPCYSVTKKWLGADMTLSE</sequence>
<dbReference type="AlphaFoldDB" id="A0AAV5L0N4"/>
<dbReference type="Proteomes" id="UP001054252">
    <property type="component" value="Unassembled WGS sequence"/>
</dbReference>
<evidence type="ECO:0000313" key="2">
    <source>
        <dbReference type="Proteomes" id="UP001054252"/>
    </source>
</evidence>
<keyword evidence="2" id="KW-1185">Reference proteome</keyword>
<gene>
    <name evidence="1" type="ORF">SLEP1_g39385</name>
</gene>
<protein>
    <submittedName>
        <fullName evidence="1">Uncharacterized protein</fullName>
    </submittedName>
</protein>
<comment type="caution">
    <text evidence="1">The sequence shown here is derived from an EMBL/GenBank/DDBJ whole genome shotgun (WGS) entry which is preliminary data.</text>
</comment>
<accession>A0AAV5L0N4</accession>
<name>A0AAV5L0N4_9ROSI</name>
<organism evidence="1 2">
    <name type="scientific">Rubroshorea leprosula</name>
    <dbReference type="NCBI Taxonomy" id="152421"/>
    <lineage>
        <taxon>Eukaryota</taxon>
        <taxon>Viridiplantae</taxon>
        <taxon>Streptophyta</taxon>
        <taxon>Embryophyta</taxon>
        <taxon>Tracheophyta</taxon>
        <taxon>Spermatophyta</taxon>
        <taxon>Magnoliopsida</taxon>
        <taxon>eudicotyledons</taxon>
        <taxon>Gunneridae</taxon>
        <taxon>Pentapetalae</taxon>
        <taxon>rosids</taxon>
        <taxon>malvids</taxon>
        <taxon>Malvales</taxon>
        <taxon>Dipterocarpaceae</taxon>
        <taxon>Rubroshorea</taxon>
    </lineage>
</organism>
<proteinExistence type="predicted"/>
<dbReference type="EMBL" id="BPVZ01000087">
    <property type="protein sequence ID" value="GKV30585.1"/>
    <property type="molecule type" value="Genomic_DNA"/>
</dbReference>
<evidence type="ECO:0000313" key="1">
    <source>
        <dbReference type="EMBL" id="GKV30585.1"/>
    </source>
</evidence>